<comment type="subcellular location">
    <subcellularLocation>
        <location evidence="1">Membrane</location>
        <topology evidence="1">Single-pass membrane protein</topology>
    </subcellularLocation>
    <subcellularLocation>
        <location evidence="2">Mitochondrion</location>
    </subcellularLocation>
</comment>
<keyword evidence="8" id="KW-0496">Mitochondrion</keyword>
<evidence type="ECO:0000256" key="3">
    <source>
        <dbReference type="ARBA" id="ARBA00007224"/>
    </source>
</evidence>
<dbReference type="EMBL" id="CAJVPV010005859">
    <property type="protein sequence ID" value="CAG8596894.1"/>
    <property type="molecule type" value="Genomic_DNA"/>
</dbReference>
<dbReference type="FunFam" id="1.20.5.340:FF:000018">
    <property type="entry name" value="Mitochondrial protein FMP32"/>
    <property type="match status" value="1"/>
</dbReference>
<evidence type="ECO:0000256" key="7">
    <source>
        <dbReference type="ARBA" id="ARBA00023054"/>
    </source>
</evidence>
<evidence type="ECO:0000256" key="11">
    <source>
        <dbReference type="SAM" id="Phobius"/>
    </source>
</evidence>
<comment type="similarity">
    <text evidence="3">Belongs to the CCDC90 family.</text>
</comment>
<dbReference type="GO" id="GO:0016020">
    <property type="term" value="C:membrane"/>
    <property type="evidence" value="ECO:0007669"/>
    <property type="project" value="UniProtKB-SubCell"/>
</dbReference>
<keyword evidence="7 10" id="KW-0175">Coiled coil</keyword>
<evidence type="ECO:0000313" key="13">
    <source>
        <dbReference type="Proteomes" id="UP000789342"/>
    </source>
</evidence>
<dbReference type="OrthoDB" id="889336at2759"/>
<comment type="caution">
    <text evidence="12">The sequence shown here is derived from an EMBL/GenBank/DDBJ whole genome shotgun (WGS) entry which is preliminary data.</text>
</comment>
<dbReference type="Pfam" id="PF07798">
    <property type="entry name" value="CCDC90-like"/>
    <property type="match status" value="1"/>
</dbReference>
<dbReference type="Gene3D" id="1.20.5.340">
    <property type="match status" value="1"/>
</dbReference>
<evidence type="ECO:0000313" key="12">
    <source>
        <dbReference type="EMBL" id="CAG8596894.1"/>
    </source>
</evidence>
<keyword evidence="9 11" id="KW-0472">Membrane</keyword>
<evidence type="ECO:0000256" key="4">
    <source>
        <dbReference type="ARBA" id="ARBA00022692"/>
    </source>
</evidence>
<reference evidence="12" key="1">
    <citation type="submission" date="2021-06" db="EMBL/GenBank/DDBJ databases">
        <authorList>
            <person name="Kallberg Y."/>
            <person name="Tangrot J."/>
            <person name="Rosling A."/>
        </authorList>
    </citation>
    <scope>NUCLEOTIDE SEQUENCE</scope>
    <source>
        <strain evidence="12">CL551</strain>
    </source>
</reference>
<dbReference type="PANTHER" id="PTHR14360">
    <property type="entry name" value="PROTEIN FMP32, MITOCHONDRIAL"/>
    <property type="match status" value="1"/>
</dbReference>
<dbReference type="AlphaFoldDB" id="A0A9N9CAK8"/>
<keyword evidence="4 11" id="KW-0812">Transmembrane</keyword>
<dbReference type="Proteomes" id="UP000789342">
    <property type="component" value="Unassembled WGS sequence"/>
</dbReference>
<sequence>MSSKFRCLFNPRIQIDVNRNILPSFSVTVKHQQCLRQNNKRTFVETSMTKLQKNLFDTSLFVQKLESEGFTRQQSEAIMNSLSEVIDESMQYLTRNMVTKADQEKALYTTKVDFAQLKSEIQMLEKNDFSILKSDNEKLVAEVEKLKQRLGEEIKRTQASTRLELNLEKGRIRDESSMLEMKLKETDTRFESEISNLRTQMESIKFQTLQYMIGKYSTLTGAGALILAYLRMFR</sequence>
<feature type="coiled-coil region" evidence="10">
    <location>
        <begin position="129"/>
        <end position="160"/>
    </location>
</feature>
<evidence type="ECO:0000256" key="10">
    <source>
        <dbReference type="SAM" id="Coils"/>
    </source>
</evidence>
<accession>A0A9N9CAK8</accession>
<proteinExistence type="inferred from homology"/>
<keyword evidence="6 11" id="KW-1133">Transmembrane helix</keyword>
<keyword evidence="5" id="KW-0809">Transit peptide</keyword>
<evidence type="ECO:0000256" key="9">
    <source>
        <dbReference type="ARBA" id="ARBA00023136"/>
    </source>
</evidence>
<dbReference type="GO" id="GO:0033617">
    <property type="term" value="P:mitochondrial respiratory chain complex IV assembly"/>
    <property type="evidence" value="ECO:0007669"/>
    <property type="project" value="TreeGrafter"/>
</dbReference>
<evidence type="ECO:0000256" key="6">
    <source>
        <dbReference type="ARBA" id="ARBA00022989"/>
    </source>
</evidence>
<feature type="transmembrane region" description="Helical" evidence="11">
    <location>
        <begin position="209"/>
        <end position="230"/>
    </location>
</feature>
<keyword evidence="13" id="KW-1185">Reference proteome</keyword>
<evidence type="ECO:0000256" key="8">
    <source>
        <dbReference type="ARBA" id="ARBA00023128"/>
    </source>
</evidence>
<evidence type="ECO:0000256" key="2">
    <source>
        <dbReference type="ARBA" id="ARBA00004173"/>
    </source>
</evidence>
<dbReference type="PANTHER" id="PTHR14360:SF1">
    <property type="entry name" value="PROTEIN FMP32, MITOCHONDRIAL"/>
    <property type="match status" value="1"/>
</dbReference>
<evidence type="ECO:0000256" key="1">
    <source>
        <dbReference type="ARBA" id="ARBA00004167"/>
    </source>
</evidence>
<dbReference type="GO" id="GO:0005739">
    <property type="term" value="C:mitochondrion"/>
    <property type="evidence" value="ECO:0007669"/>
    <property type="project" value="UniProtKB-SubCell"/>
</dbReference>
<gene>
    <name evidence="12" type="ORF">AMORRO_LOCUS7603</name>
</gene>
<organism evidence="12 13">
    <name type="scientific">Acaulospora morrowiae</name>
    <dbReference type="NCBI Taxonomy" id="94023"/>
    <lineage>
        <taxon>Eukaryota</taxon>
        <taxon>Fungi</taxon>
        <taxon>Fungi incertae sedis</taxon>
        <taxon>Mucoromycota</taxon>
        <taxon>Glomeromycotina</taxon>
        <taxon>Glomeromycetes</taxon>
        <taxon>Diversisporales</taxon>
        <taxon>Acaulosporaceae</taxon>
        <taxon>Acaulospora</taxon>
    </lineage>
</organism>
<name>A0A9N9CAK8_9GLOM</name>
<dbReference type="InterPro" id="IPR024461">
    <property type="entry name" value="CCDC90-like"/>
</dbReference>
<evidence type="ECO:0000256" key="5">
    <source>
        <dbReference type="ARBA" id="ARBA00022946"/>
    </source>
</evidence>
<protein>
    <submittedName>
        <fullName evidence="12">12792_t:CDS:1</fullName>
    </submittedName>
</protein>